<feature type="compositionally biased region" description="Polar residues" evidence="1">
    <location>
        <begin position="415"/>
        <end position="428"/>
    </location>
</feature>
<dbReference type="GeneID" id="115267818"/>
<evidence type="ECO:0000256" key="1">
    <source>
        <dbReference type="SAM" id="MobiDB-lite"/>
    </source>
</evidence>
<reference evidence="3" key="2">
    <citation type="submission" date="2025-05" db="UniProtKB">
        <authorList>
            <consortium name="EnsemblMetazoa"/>
        </authorList>
    </citation>
    <scope>IDENTIFICATION</scope>
    <source>
        <strain evidence="3">Foshan</strain>
    </source>
</reference>
<feature type="region of interest" description="Disordered" evidence="1">
    <location>
        <begin position="373"/>
        <end position="428"/>
    </location>
</feature>
<evidence type="ECO:0000313" key="3">
    <source>
        <dbReference type="EnsemblMetazoa" id="AALFPA23_000976.P38368"/>
    </source>
</evidence>
<accession>A0ABM1XMD2</accession>
<reference evidence="4" key="1">
    <citation type="journal article" date="2015" name="Proc. Natl. Acad. Sci. U.S.A.">
        <title>Genome sequence of the Asian Tiger mosquito, Aedes albopictus, reveals insights into its biology, genetics, and evolution.</title>
        <authorList>
            <person name="Chen X.G."/>
            <person name="Jiang X."/>
            <person name="Gu J."/>
            <person name="Xu M."/>
            <person name="Wu Y."/>
            <person name="Deng Y."/>
            <person name="Zhang C."/>
            <person name="Bonizzoni M."/>
            <person name="Dermauw W."/>
            <person name="Vontas J."/>
            <person name="Armbruster P."/>
            <person name="Huang X."/>
            <person name="Yang Y."/>
            <person name="Zhang H."/>
            <person name="He W."/>
            <person name="Peng H."/>
            <person name="Liu Y."/>
            <person name="Wu K."/>
            <person name="Chen J."/>
            <person name="Lirakis M."/>
            <person name="Topalis P."/>
            <person name="Van Leeuwen T."/>
            <person name="Hall A.B."/>
            <person name="Jiang X."/>
            <person name="Thorpe C."/>
            <person name="Mueller R.L."/>
            <person name="Sun C."/>
            <person name="Waterhouse R.M."/>
            <person name="Yan G."/>
            <person name="Tu Z.J."/>
            <person name="Fang X."/>
            <person name="James A.A."/>
        </authorList>
    </citation>
    <scope>NUCLEOTIDE SEQUENCE [LARGE SCALE GENOMIC DNA]</scope>
    <source>
        <strain evidence="4">Foshan</strain>
    </source>
</reference>
<proteinExistence type="predicted"/>
<feature type="compositionally biased region" description="Basic residues" evidence="1">
    <location>
        <begin position="373"/>
        <end position="387"/>
    </location>
</feature>
<organism evidence="3 4">
    <name type="scientific">Aedes albopictus</name>
    <name type="common">Asian tiger mosquito</name>
    <name type="synonym">Stegomyia albopicta</name>
    <dbReference type="NCBI Taxonomy" id="7160"/>
    <lineage>
        <taxon>Eukaryota</taxon>
        <taxon>Metazoa</taxon>
        <taxon>Ecdysozoa</taxon>
        <taxon>Arthropoda</taxon>
        <taxon>Hexapoda</taxon>
        <taxon>Insecta</taxon>
        <taxon>Pterygota</taxon>
        <taxon>Neoptera</taxon>
        <taxon>Endopterygota</taxon>
        <taxon>Diptera</taxon>
        <taxon>Nematocera</taxon>
        <taxon>Culicoidea</taxon>
        <taxon>Culicidae</taxon>
        <taxon>Culicinae</taxon>
        <taxon>Aedini</taxon>
        <taxon>Aedes</taxon>
        <taxon>Stegomyia</taxon>
    </lineage>
</organism>
<keyword evidence="4" id="KW-1185">Reference proteome</keyword>
<name>A0ABM1XMD2_AEDAL</name>
<dbReference type="Pfam" id="PF16064">
    <property type="entry name" value="DUF4806"/>
    <property type="match status" value="1"/>
</dbReference>
<evidence type="ECO:0000259" key="2">
    <source>
        <dbReference type="Pfam" id="PF16064"/>
    </source>
</evidence>
<dbReference type="RefSeq" id="XP_062716060.1">
    <property type="nucleotide sequence ID" value="XM_062860076.1"/>
</dbReference>
<dbReference type="Proteomes" id="UP000069940">
    <property type="component" value="Unassembled WGS sequence"/>
</dbReference>
<dbReference type="EnsemblMetazoa" id="AALFPA23_000976.R38368">
    <property type="protein sequence ID" value="AALFPA23_000976.P38368"/>
    <property type="gene ID" value="AALFPA23_000976"/>
</dbReference>
<evidence type="ECO:0000313" key="4">
    <source>
        <dbReference type="Proteomes" id="UP000069940"/>
    </source>
</evidence>
<feature type="domain" description="DUF4806" evidence="2">
    <location>
        <begin position="239"/>
        <end position="337"/>
    </location>
</feature>
<dbReference type="InterPro" id="IPR032071">
    <property type="entry name" value="DUF4806"/>
</dbReference>
<feature type="compositionally biased region" description="Basic and acidic residues" evidence="1">
    <location>
        <begin position="398"/>
        <end position="407"/>
    </location>
</feature>
<sequence length="428" mass="48560">MPFKIIQTIEAGEVCLSVVPSGWECNGILWWPKKHLVGKLSQIETSMPDDKWEKINCVKKREFLTRKEADDELDRMETVSDTEVEEIQMPPPRKRIRYGQSSKVFVAKDFNSLVKSVSGPTHEQEVAVNSILSPATNLCIAGPVDDQQMVYVTEEADEKEEEQPPQSSIFFMTNDDENNGIDPVLENQRVILENQSKIMQALAKIQTGQDYAMTHCHCRTQRLDESSTKQHVQPAFSAVDSVDDLKALEKSLEDSTKMQTFLSGMSFICGTTGKAQGVDCCYKLIDYFFTRMFLTQCSWTGMVRKSDGNTQQEPSTSVDAEPKIPLKFYGNTRRLFVNLVRQADKDFSELDGEKFFKTILKNSKQRLNAKMLTSKHKNRPTNLKYKKTSVEPEPVQADARDDARADAIIEEEDVSNVNTTGSFEMNKE</sequence>
<protein>
    <recommendedName>
        <fullName evidence="2">DUF4806 domain-containing protein</fullName>
    </recommendedName>
</protein>